<evidence type="ECO:0000313" key="1">
    <source>
        <dbReference type="EMBL" id="MBW0477005.1"/>
    </source>
</evidence>
<organism evidence="1 2">
    <name type="scientific">Austropuccinia psidii MF-1</name>
    <dbReference type="NCBI Taxonomy" id="1389203"/>
    <lineage>
        <taxon>Eukaryota</taxon>
        <taxon>Fungi</taxon>
        <taxon>Dikarya</taxon>
        <taxon>Basidiomycota</taxon>
        <taxon>Pucciniomycotina</taxon>
        <taxon>Pucciniomycetes</taxon>
        <taxon>Pucciniales</taxon>
        <taxon>Sphaerophragmiaceae</taxon>
        <taxon>Austropuccinia</taxon>
    </lineage>
</organism>
<keyword evidence="2" id="KW-1185">Reference proteome</keyword>
<protein>
    <submittedName>
        <fullName evidence="1">Uncharacterized protein</fullName>
    </submittedName>
</protein>
<gene>
    <name evidence="1" type="ORF">O181_016720</name>
</gene>
<sequence length="94" mass="10623">MTRDYGRRRIQDIKVMPIKPEEIIKVVGPYLILWPPQGPQYGDPRPSCTPINSPGPPLQLWEVTLLYGPGPPSKGLGHIGKHWDLAFLFVPWTP</sequence>
<proteinExistence type="predicted"/>
<dbReference type="EMBL" id="AVOT02004671">
    <property type="protein sequence ID" value="MBW0477005.1"/>
    <property type="molecule type" value="Genomic_DNA"/>
</dbReference>
<reference evidence="1" key="1">
    <citation type="submission" date="2021-03" db="EMBL/GenBank/DDBJ databases">
        <title>Draft genome sequence of rust myrtle Austropuccinia psidii MF-1, a brazilian biotype.</title>
        <authorList>
            <person name="Quecine M.C."/>
            <person name="Pachon D.M.R."/>
            <person name="Bonatelli M.L."/>
            <person name="Correr F.H."/>
            <person name="Franceschini L.M."/>
            <person name="Leite T.F."/>
            <person name="Margarido G.R.A."/>
            <person name="Almeida C.A."/>
            <person name="Ferrarezi J.A."/>
            <person name="Labate C.A."/>
        </authorList>
    </citation>
    <scope>NUCLEOTIDE SEQUENCE</scope>
    <source>
        <strain evidence="1">MF-1</strain>
    </source>
</reference>
<dbReference type="Proteomes" id="UP000765509">
    <property type="component" value="Unassembled WGS sequence"/>
</dbReference>
<accession>A0A9Q3C5F2</accession>
<dbReference type="AlphaFoldDB" id="A0A9Q3C5F2"/>
<comment type="caution">
    <text evidence="1">The sequence shown here is derived from an EMBL/GenBank/DDBJ whole genome shotgun (WGS) entry which is preliminary data.</text>
</comment>
<evidence type="ECO:0000313" key="2">
    <source>
        <dbReference type="Proteomes" id="UP000765509"/>
    </source>
</evidence>
<name>A0A9Q3C5F2_9BASI</name>